<evidence type="ECO:0000313" key="1">
    <source>
        <dbReference type="EMBL" id="KEQ68066.1"/>
    </source>
</evidence>
<evidence type="ECO:0000313" key="2">
    <source>
        <dbReference type="Proteomes" id="UP000027730"/>
    </source>
</evidence>
<dbReference type="GeneID" id="25412781"/>
<dbReference type="HOGENOM" id="CLU_101838_0_0_1"/>
<proteinExistence type="predicted"/>
<dbReference type="AlphaFoldDB" id="A0A074X089"/>
<dbReference type="Proteomes" id="UP000027730">
    <property type="component" value="Unassembled WGS sequence"/>
</dbReference>
<dbReference type="OrthoDB" id="10254945at2759"/>
<keyword evidence="2" id="KW-1185">Reference proteome</keyword>
<dbReference type="RefSeq" id="XP_013422249.1">
    <property type="nucleotide sequence ID" value="XM_013566795.1"/>
</dbReference>
<accession>A0A074X089</accession>
<gene>
    <name evidence="1" type="ORF">M436DRAFT_59254</name>
</gene>
<reference evidence="1 2" key="1">
    <citation type="journal article" date="2014" name="BMC Genomics">
        <title>Genome sequencing of four Aureobasidium pullulans varieties: biotechnological potential, stress tolerance, and description of new species.</title>
        <authorList>
            <person name="Gostin Ar C."/>
            <person name="Ohm R.A."/>
            <person name="Kogej T."/>
            <person name="Sonjak S."/>
            <person name="Turk M."/>
            <person name="Zajc J."/>
            <person name="Zalar P."/>
            <person name="Grube M."/>
            <person name="Sun H."/>
            <person name="Han J."/>
            <person name="Sharma A."/>
            <person name="Chiniquy J."/>
            <person name="Ngan C.Y."/>
            <person name="Lipzen A."/>
            <person name="Barry K."/>
            <person name="Grigoriev I.V."/>
            <person name="Gunde-Cimerman N."/>
        </authorList>
    </citation>
    <scope>NUCLEOTIDE SEQUENCE [LARGE SCALE GENOMIC DNA]</scope>
    <source>
        <strain evidence="1 2">CBS 147.97</strain>
    </source>
</reference>
<organism evidence="1 2">
    <name type="scientific">Aureobasidium namibiae CBS 147.97</name>
    <dbReference type="NCBI Taxonomy" id="1043004"/>
    <lineage>
        <taxon>Eukaryota</taxon>
        <taxon>Fungi</taxon>
        <taxon>Dikarya</taxon>
        <taxon>Ascomycota</taxon>
        <taxon>Pezizomycotina</taxon>
        <taxon>Dothideomycetes</taxon>
        <taxon>Dothideomycetidae</taxon>
        <taxon>Dothideales</taxon>
        <taxon>Saccotheciaceae</taxon>
        <taxon>Aureobasidium</taxon>
    </lineage>
</organism>
<dbReference type="EMBL" id="KL584742">
    <property type="protein sequence ID" value="KEQ68066.1"/>
    <property type="molecule type" value="Genomic_DNA"/>
</dbReference>
<sequence>MSWQENGSANGYSDSFQRLLNTAGVPASHVPEGFANDLNSAALRSYLTLADTIVHEFAHAFSLAYFDKVLGLSIPAEPFVGHERTMELGFATMRHIFGGVASASNFDPPAGAPPNTLQEIAAYVPFGITFRDKWLPWAEPGTHGKHKHYLDEGKDADFAEPIWTYPLPQRQIFDYFTREMWEKKVPRYGLDALKYVRIPEWASVEMPGPDPQKPWIKSTLR</sequence>
<protein>
    <submittedName>
        <fullName evidence="1">Uncharacterized protein</fullName>
    </submittedName>
</protein>
<name>A0A074X089_9PEZI</name>